<evidence type="ECO:0000313" key="2">
    <source>
        <dbReference type="Proteomes" id="UP000625711"/>
    </source>
</evidence>
<evidence type="ECO:0000313" key="1">
    <source>
        <dbReference type="EMBL" id="KAF7280610.1"/>
    </source>
</evidence>
<organism evidence="1 2">
    <name type="scientific">Rhynchophorus ferrugineus</name>
    <name type="common">Red palm weevil</name>
    <name type="synonym">Curculio ferrugineus</name>
    <dbReference type="NCBI Taxonomy" id="354439"/>
    <lineage>
        <taxon>Eukaryota</taxon>
        <taxon>Metazoa</taxon>
        <taxon>Ecdysozoa</taxon>
        <taxon>Arthropoda</taxon>
        <taxon>Hexapoda</taxon>
        <taxon>Insecta</taxon>
        <taxon>Pterygota</taxon>
        <taxon>Neoptera</taxon>
        <taxon>Endopterygota</taxon>
        <taxon>Coleoptera</taxon>
        <taxon>Polyphaga</taxon>
        <taxon>Cucujiformia</taxon>
        <taxon>Curculionidae</taxon>
        <taxon>Dryophthorinae</taxon>
        <taxon>Rhynchophorus</taxon>
    </lineage>
</organism>
<accession>A0A834IH12</accession>
<dbReference type="AlphaFoldDB" id="A0A834IH12"/>
<gene>
    <name evidence="1" type="ORF">GWI33_005708</name>
</gene>
<reference evidence="1" key="1">
    <citation type="submission" date="2020-08" db="EMBL/GenBank/DDBJ databases">
        <title>Genome sequencing and assembly of the red palm weevil Rhynchophorus ferrugineus.</title>
        <authorList>
            <person name="Dias G.B."/>
            <person name="Bergman C.M."/>
            <person name="Manee M."/>
        </authorList>
    </citation>
    <scope>NUCLEOTIDE SEQUENCE</scope>
    <source>
        <strain evidence="1">AA-2017</strain>
        <tissue evidence="1">Whole larva</tissue>
    </source>
</reference>
<dbReference type="Proteomes" id="UP000625711">
    <property type="component" value="Unassembled WGS sequence"/>
</dbReference>
<name>A0A834IH12_RHYFE</name>
<keyword evidence="2" id="KW-1185">Reference proteome</keyword>
<dbReference type="EMBL" id="JAACXV010000281">
    <property type="protein sequence ID" value="KAF7280610.1"/>
    <property type="molecule type" value="Genomic_DNA"/>
</dbReference>
<comment type="caution">
    <text evidence="1">The sequence shown here is derived from an EMBL/GenBank/DDBJ whole genome shotgun (WGS) entry which is preliminary data.</text>
</comment>
<proteinExistence type="predicted"/>
<sequence>MPLPDRWNVNYDVNDTVGSNSDTWRPVSIIPMTENPTHFTVDAFRTPPSHRRPPPVLCRNTSVFGDALNIGREFIFVAYLLCTGRRTCIARIVADI</sequence>
<protein>
    <submittedName>
        <fullName evidence="1">Uncharacterized protein</fullName>
    </submittedName>
</protein>